<dbReference type="Gene3D" id="3.30.750.24">
    <property type="entry name" value="STAS domain"/>
    <property type="match status" value="1"/>
</dbReference>
<keyword evidence="2" id="KW-1185">Reference proteome</keyword>
<gene>
    <name evidence="1" type="ORF">IPV69_26485</name>
</gene>
<evidence type="ECO:0000313" key="2">
    <source>
        <dbReference type="Proteomes" id="UP000593765"/>
    </source>
</evidence>
<name>A0A7M2WWJ4_9BACT</name>
<dbReference type="EMBL" id="CP063458">
    <property type="protein sequence ID" value="QOV89694.1"/>
    <property type="molecule type" value="Genomic_DNA"/>
</dbReference>
<dbReference type="KEGG" id="hbs:IPV69_26485"/>
<proteinExistence type="predicted"/>
<dbReference type="RefSeq" id="WP_206292747.1">
    <property type="nucleotide sequence ID" value="NZ_CP063458.1"/>
</dbReference>
<accession>A0A7M2WWJ4</accession>
<evidence type="ECO:0000313" key="1">
    <source>
        <dbReference type="EMBL" id="QOV89694.1"/>
    </source>
</evidence>
<sequence>MVLKAKRFSHEDAHAISKWVLGRDRSRSVVVVDLSQADDATTAAFATLVVLRRRLLKHGRDLRVVGLRDRAQWVYTISRLEQVLPRHIEDLADNDPPLATAA</sequence>
<evidence type="ECO:0008006" key="3">
    <source>
        <dbReference type="Google" id="ProtNLM"/>
    </source>
</evidence>
<organism evidence="1 2">
    <name type="scientific">Humisphaera borealis</name>
    <dbReference type="NCBI Taxonomy" id="2807512"/>
    <lineage>
        <taxon>Bacteria</taxon>
        <taxon>Pseudomonadati</taxon>
        <taxon>Planctomycetota</taxon>
        <taxon>Phycisphaerae</taxon>
        <taxon>Tepidisphaerales</taxon>
        <taxon>Tepidisphaeraceae</taxon>
        <taxon>Humisphaera</taxon>
    </lineage>
</organism>
<protein>
    <recommendedName>
        <fullName evidence="3">STAS domain-containing protein</fullName>
    </recommendedName>
</protein>
<reference evidence="1 2" key="1">
    <citation type="submission" date="2020-10" db="EMBL/GenBank/DDBJ databases">
        <title>Wide distribution of Phycisphaera-like planctomycetes from WD2101 soil group in peatlands and genome analysis of the first cultivated representative.</title>
        <authorList>
            <person name="Dedysh S.N."/>
            <person name="Beletsky A.V."/>
            <person name="Ivanova A."/>
            <person name="Kulichevskaya I.S."/>
            <person name="Suzina N.E."/>
            <person name="Philippov D.A."/>
            <person name="Rakitin A.L."/>
            <person name="Mardanov A.V."/>
            <person name="Ravin N.V."/>
        </authorList>
    </citation>
    <scope>NUCLEOTIDE SEQUENCE [LARGE SCALE GENOMIC DNA]</scope>
    <source>
        <strain evidence="1 2">M1803</strain>
    </source>
</reference>
<dbReference type="InterPro" id="IPR036513">
    <property type="entry name" value="STAS_dom_sf"/>
</dbReference>
<dbReference type="SUPFAM" id="SSF52091">
    <property type="entry name" value="SpoIIaa-like"/>
    <property type="match status" value="1"/>
</dbReference>
<dbReference type="Proteomes" id="UP000593765">
    <property type="component" value="Chromosome"/>
</dbReference>
<dbReference type="AlphaFoldDB" id="A0A7M2WWJ4"/>